<keyword evidence="2" id="KW-0489">Methyltransferase</keyword>
<evidence type="ECO:0000313" key="2">
    <source>
        <dbReference type="EMBL" id="RNB51617.1"/>
    </source>
</evidence>
<keyword evidence="3" id="KW-1185">Reference proteome</keyword>
<dbReference type="OrthoDB" id="9795634at2"/>
<dbReference type="SUPFAM" id="SSF53335">
    <property type="entry name" value="S-adenosyl-L-methionine-dependent methyltransferases"/>
    <property type="match status" value="1"/>
</dbReference>
<keyword evidence="2" id="KW-0808">Transferase</keyword>
<protein>
    <submittedName>
        <fullName evidence="2">Class I SAM-dependent methyltransferase</fullName>
    </submittedName>
</protein>
<feature type="domain" description="Methyltransferase" evidence="1">
    <location>
        <begin position="96"/>
        <end position="189"/>
    </location>
</feature>
<dbReference type="Proteomes" id="UP000275048">
    <property type="component" value="Unassembled WGS sequence"/>
</dbReference>
<dbReference type="Gene3D" id="3.40.50.150">
    <property type="entry name" value="Vaccinia Virus protein VP39"/>
    <property type="match status" value="1"/>
</dbReference>
<dbReference type="CDD" id="cd02440">
    <property type="entry name" value="AdoMet_MTases"/>
    <property type="match status" value="1"/>
</dbReference>
<gene>
    <name evidence="2" type="ORF">EDM22_03515</name>
</gene>
<sequence length="334" mass="34980">MGAPRRRARFMVGILVSIGNDVAHQSARSRLPVRCVLAIRPVRVENRYMGDPTMEPVDAEGIAEPATASAALDEVLWDPIARATVLRSHPIFDERVLDACSGDGATALPTAELVGPGGLVDAVASSEGVVALVRERAGERMPQLRLHVGDPTEWPYTGYDLVQCVLGIPSFADPEAGARHLVECARPGGRAAFAVWARGALDPLPGLLAAALPEAAGPGADAGAEAEDEAEAEAEAIASGLPVLHDADTTGTFAHWLAGLGLVDVRAEAINRHLDLDPGLAWALVLGTPLRSMLGDLDDEAVAGVRERYLAALADRALPPVDITTLVAVGRRPE</sequence>
<dbReference type="InterPro" id="IPR029063">
    <property type="entry name" value="SAM-dependent_MTases_sf"/>
</dbReference>
<comment type="caution">
    <text evidence="2">The sequence shown here is derived from an EMBL/GenBank/DDBJ whole genome shotgun (WGS) entry which is preliminary data.</text>
</comment>
<evidence type="ECO:0000313" key="3">
    <source>
        <dbReference type="Proteomes" id="UP000275048"/>
    </source>
</evidence>
<organism evidence="2 3">
    <name type="scientific">Agromyces tardus</name>
    <dbReference type="NCBI Taxonomy" id="2583849"/>
    <lineage>
        <taxon>Bacteria</taxon>
        <taxon>Bacillati</taxon>
        <taxon>Actinomycetota</taxon>
        <taxon>Actinomycetes</taxon>
        <taxon>Micrococcales</taxon>
        <taxon>Microbacteriaceae</taxon>
        <taxon>Agromyces</taxon>
    </lineage>
</organism>
<name>A0A3M8ALY0_9MICO</name>
<reference evidence="2 3" key="1">
    <citation type="submission" date="2018-10" db="EMBL/GenBank/DDBJ databases">
        <title>Isolation, diversity and antibacterial activity of antinobacteria from the wheat rhizosphere soil.</title>
        <authorList>
            <person name="Sun T."/>
        </authorList>
    </citation>
    <scope>NUCLEOTIDE SEQUENCE [LARGE SCALE GENOMIC DNA]</scope>
    <source>
        <strain evidence="2 3">SJ-23</strain>
    </source>
</reference>
<dbReference type="AlphaFoldDB" id="A0A3M8ALY0"/>
<dbReference type="Pfam" id="PF13649">
    <property type="entry name" value="Methyltransf_25"/>
    <property type="match status" value="1"/>
</dbReference>
<dbReference type="InterPro" id="IPR041698">
    <property type="entry name" value="Methyltransf_25"/>
</dbReference>
<evidence type="ECO:0000259" key="1">
    <source>
        <dbReference type="Pfam" id="PF13649"/>
    </source>
</evidence>
<proteinExistence type="predicted"/>
<dbReference type="GO" id="GO:0032259">
    <property type="term" value="P:methylation"/>
    <property type="evidence" value="ECO:0007669"/>
    <property type="project" value="UniProtKB-KW"/>
</dbReference>
<dbReference type="EMBL" id="RHHB01000003">
    <property type="protein sequence ID" value="RNB51617.1"/>
    <property type="molecule type" value="Genomic_DNA"/>
</dbReference>
<dbReference type="GO" id="GO:0008168">
    <property type="term" value="F:methyltransferase activity"/>
    <property type="evidence" value="ECO:0007669"/>
    <property type="project" value="UniProtKB-KW"/>
</dbReference>
<accession>A0A3M8ALY0</accession>